<organism evidence="2 3">
    <name type="scientific">Elasticomyces elasticus</name>
    <dbReference type="NCBI Taxonomy" id="574655"/>
    <lineage>
        <taxon>Eukaryota</taxon>
        <taxon>Fungi</taxon>
        <taxon>Dikarya</taxon>
        <taxon>Ascomycota</taxon>
        <taxon>Pezizomycotina</taxon>
        <taxon>Dothideomycetes</taxon>
        <taxon>Dothideomycetidae</taxon>
        <taxon>Mycosphaerellales</taxon>
        <taxon>Teratosphaeriaceae</taxon>
        <taxon>Elasticomyces</taxon>
    </lineage>
</organism>
<dbReference type="EMBL" id="JAVRQU010000004">
    <property type="protein sequence ID" value="KAK5703904.1"/>
    <property type="molecule type" value="Genomic_DNA"/>
</dbReference>
<feature type="region of interest" description="Disordered" evidence="1">
    <location>
        <begin position="108"/>
        <end position="175"/>
    </location>
</feature>
<protein>
    <submittedName>
        <fullName evidence="2">Uncharacterized protein</fullName>
    </submittedName>
</protein>
<evidence type="ECO:0000256" key="1">
    <source>
        <dbReference type="SAM" id="MobiDB-lite"/>
    </source>
</evidence>
<dbReference type="AlphaFoldDB" id="A0AAN8A462"/>
<evidence type="ECO:0000313" key="2">
    <source>
        <dbReference type="EMBL" id="KAK5703904.1"/>
    </source>
</evidence>
<accession>A0AAN8A462</accession>
<feature type="compositionally biased region" description="Polar residues" evidence="1">
    <location>
        <begin position="165"/>
        <end position="175"/>
    </location>
</feature>
<feature type="region of interest" description="Disordered" evidence="1">
    <location>
        <begin position="1"/>
        <end position="33"/>
    </location>
</feature>
<gene>
    <name evidence="2" type="ORF">LTR97_002917</name>
</gene>
<reference evidence="2" key="1">
    <citation type="submission" date="2023-08" db="EMBL/GenBank/DDBJ databases">
        <title>Black Yeasts Isolated from many extreme environments.</title>
        <authorList>
            <person name="Coleine C."/>
            <person name="Stajich J.E."/>
            <person name="Selbmann L."/>
        </authorList>
    </citation>
    <scope>NUCLEOTIDE SEQUENCE</scope>
    <source>
        <strain evidence="2">CCFEE 5810</strain>
    </source>
</reference>
<sequence>MASRYVPPALRRKEHLNGDASKDGAPPKWPTEEIDHGFFSLEEISRYYWPSADNDETTGPELQSRTLHDSAATPGQLAYLLLFGGANPRWESDKIVFTKSALDMLPPATDEQLSTQSKEDSKLAIETSNEDDSMASNGSRIGSDTTNGIERHNIVNIGRRDSDGSDPQRTSMSDNSAIEHDNTASQVHNGDASAPVAVFKQTRGRGMRRSLQFDGFYYVLHIAYLEPQSSDLVRMLEQKWSRMDRYGKVVMRERDHASWRESLGLRWAVVKFAKHEEADRQKGVSRIERLSDLTEGARGGVVKKSVNEMLKDMRLQEEGTKCSGDAA</sequence>
<feature type="compositionally biased region" description="Polar residues" evidence="1">
    <location>
        <begin position="134"/>
        <end position="148"/>
    </location>
</feature>
<comment type="caution">
    <text evidence="2">The sequence shown here is derived from an EMBL/GenBank/DDBJ whole genome shotgun (WGS) entry which is preliminary data.</text>
</comment>
<name>A0AAN8A462_9PEZI</name>
<proteinExistence type="predicted"/>
<dbReference type="Proteomes" id="UP001310594">
    <property type="component" value="Unassembled WGS sequence"/>
</dbReference>
<feature type="compositionally biased region" description="Basic and acidic residues" evidence="1">
    <location>
        <begin position="149"/>
        <end position="163"/>
    </location>
</feature>
<evidence type="ECO:0000313" key="3">
    <source>
        <dbReference type="Proteomes" id="UP001310594"/>
    </source>
</evidence>